<dbReference type="RefSeq" id="WP_103298082.1">
    <property type="nucleotide sequence ID" value="NZ_AP040368.1"/>
</dbReference>
<dbReference type="Gene3D" id="1.10.357.10">
    <property type="entry name" value="Tetracycline Repressor, domain 2"/>
    <property type="match status" value="1"/>
</dbReference>
<dbReference type="InterPro" id="IPR039532">
    <property type="entry name" value="TetR_C_Firmicutes"/>
</dbReference>
<evidence type="ECO:0000313" key="6">
    <source>
        <dbReference type="Proteomes" id="UP000254047"/>
    </source>
</evidence>
<feature type="domain" description="HTH tetR-type" evidence="3">
    <location>
        <begin position="8"/>
        <end position="68"/>
    </location>
</feature>
<evidence type="ECO:0000259" key="3">
    <source>
        <dbReference type="PROSITE" id="PS50977"/>
    </source>
</evidence>
<dbReference type="Proteomes" id="UP000297598">
    <property type="component" value="Unassembled WGS sequence"/>
</dbReference>
<dbReference type="InterPro" id="IPR009057">
    <property type="entry name" value="Homeodomain-like_sf"/>
</dbReference>
<evidence type="ECO:0000256" key="2">
    <source>
        <dbReference type="PROSITE-ProRule" id="PRU00335"/>
    </source>
</evidence>
<dbReference type="OrthoDB" id="9810250at2"/>
<keyword evidence="1 2" id="KW-0238">DNA-binding</keyword>
<dbReference type="InterPro" id="IPR001647">
    <property type="entry name" value="HTH_TetR"/>
</dbReference>
<dbReference type="AlphaFoldDB" id="A0A380FWN0"/>
<dbReference type="SUPFAM" id="SSF46689">
    <property type="entry name" value="Homeodomain-like"/>
    <property type="match status" value="1"/>
</dbReference>
<evidence type="ECO:0000256" key="1">
    <source>
        <dbReference type="ARBA" id="ARBA00023125"/>
    </source>
</evidence>
<evidence type="ECO:0000313" key="4">
    <source>
        <dbReference type="EMBL" id="SUM42912.1"/>
    </source>
</evidence>
<evidence type="ECO:0000313" key="7">
    <source>
        <dbReference type="Proteomes" id="UP000297598"/>
    </source>
</evidence>
<proteinExistence type="predicted"/>
<protein>
    <submittedName>
        <fullName evidence="4">TetR family regulatory protein</fullName>
    </submittedName>
    <submittedName>
        <fullName evidence="5">TetR/AcrR family transcriptional regulator</fullName>
    </submittedName>
</protein>
<organism evidence="4 6">
    <name type="scientific">Staphylococcus petrasii</name>
    <dbReference type="NCBI Taxonomy" id="1276936"/>
    <lineage>
        <taxon>Bacteria</taxon>
        <taxon>Bacillati</taxon>
        <taxon>Bacillota</taxon>
        <taxon>Bacilli</taxon>
        <taxon>Bacillales</taxon>
        <taxon>Staphylococcaceae</taxon>
        <taxon>Staphylococcus</taxon>
    </lineage>
</organism>
<dbReference type="Proteomes" id="UP000254047">
    <property type="component" value="Unassembled WGS sequence"/>
</dbReference>
<accession>A0A380FWN0</accession>
<reference evidence="4 6" key="1">
    <citation type="submission" date="2018-06" db="EMBL/GenBank/DDBJ databases">
        <authorList>
            <consortium name="Pathogen Informatics"/>
            <person name="Doyle S."/>
        </authorList>
    </citation>
    <scope>NUCLEOTIDE SEQUENCE [LARGE SCALE GENOMIC DNA]</scope>
    <source>
        <strain evidence="4 6">NCTC13830</strain>
    </source>
</reference>
<dbReference type="EMBL" id="SRLS01000005">
    <property type="protein sequence ID" value="TGE18166.1"/>
    <property type="molecule type" value="Genomic_DNA"/>
</dbReference>
<feature type="DNA-binding region" description="H-T-H motif" evidence="2">
    <location>
        <begin position="31"/>
        <end position="50"/>
    </location>
</feature>
<keyword evidence="7" id="KW-1185">Reference proteome</keyword>
<dbReference type="PANTHER" id="PTHR43479:SF23">
    <property type="entry name" value="HTH TETR-TYPE DOMAIN-CONTAINING PROTEIN"/>
    <property type="match status" value="1"/>
</dbReference>
<dbReference type="InterPro" id="IPR050624">
    <property type="entry name" value="HTH-type_Tx_Regulator"/>
</dbReference>
<dbReference type="PROSITE" id="PS50977">
    <property type="entry name" value="HTH_TETR_2"/>
    <property type="match status" value="1"/>
</dbReference>
<dbReference type="GO" id="GO:0003677">
    <property type="term" value="F:DNA binding"/>
    <property type="evidence" value="ECO:0007669"/>
    <property type="project" value="UniProtKB-UniRule"/>
</dbReference>
<dbReference type="Pfam" id="PF14278">
    <property type="entry name" value="TetR_C_8"/>
    <property type="match status" value="1"/>
</dbReference>
<gene>
    <name evidence="5" type="ORF">BJR09_04350</name>
    <name evidence="4" type="ORF">NCTC13830_00436</name>
</gene>
<name>A0A380FWN0_9STAP</name>
<dbReference type="GeneID" id="48901204"/>
<dbReference type="EMBL" id="UHDO01000001">
    <property type="protein sequence ID" value="SUM42912.1"/>
    <property type="molecule type" value="Genomic_DNA"/>
</dbReference>
<reference evidence="5 7" key="2">
    <citation type="submission" date="2019-04" db="EMBL/GenBank/DDBJ databases">
        <title>Genomic characterization of Staphylococcus petrasii strains.</title>
        <authorList>
            <person name="Vrbovska V."/>
            <person name="Kovarovic V."/>
            <person name="Maslanova I."/>
            <person name="Indrakova A."/>
            <person name="Petras P."/>
            <person name="Sedo O."/>
            <person name="Svec P."/>
            <person name="Fisarova L."/>
            <person name="Sedlacek I."/>
            <person name="Doskar J."/>
            <person name="Pantucek R."/>
        </authorList>
    </citation>
    <scope>NUCLEOTIDE SEQUENCE [LARGE SCALE GENOMIC DNA]</scope>
    <source>
        <strain evidence="5 7">P5404</strain>
    </source>
</reference>
<sequence>MVQDRRVRKSQNAIKQAFLELLHQHNFNEITVQQITDLADINRGTFYTHYLDKYDLLEKLEDEQVEKVRVFIEESKQNSGGKFTTDDLREIMEFLISHIEENIEFYQLMFKVGKDSTLHEKLYSLLNNYLNSFTSMKGEISGIPFSYFMSYVSGAGLSFLRHWVEDNQRIPKEDLINYFYDIVNHGPATIIQREINK</sequence>
<accession>A0A5F1B2A5</accession>
<dbReference type="Pfam" id="PF00440">
    <property type="entry name" value="TetR_N"/>
    <property type="match status" value="1"/>
</dbReference>
<evidence type="ECO:0000313" key="5">
    <source>
        <dbReference type="EMBL" id="TGE18166.1"/>
    </source>
</evidence>
<dbReference type="PANTHER" id="PTHR43479">
    <property type="entry name" value="ACREF/ENVCD OPERON REPRESSOR-RELATED"/>
    <property type="match status" value="1"/>
</dbReference>